<name>A0A4Z2FF33_9TELE</name>
<protein>
    <submittedName>
        <fullName evidence="1">Uncharacterized protein</fullName>
    </submittedName>
</protein>
<comment type="caution">
    <text evidence="1">The sequence shown here is derived from an EMBL/GenBank/DDBJ whole genome shotgun (WGS) entry which is preliminary data.</text>
</comment>
<dbReference type="EMBL" id="SRLO01001316">
    <property type="protein sequence ID" value="TNN39022.1"/>
    <property type="molecule type" value="Genomic_DNA"/>
</dbReference>
<accession>A0A4Z2FF33</accession>
<sequence>MFHPYEAGGVEQHVLPRVAWSGGEDPQLTAHDLQDTSQVNSPLSTDTLMGALFEPMLLLPTHMYVPESDIWMLGMSRVPMSVRSMRAWRRHTNT</sequence>
<evidence type="ECO:0000313" key="1">
    <source>
        <dbReference type="EMBL" id="TNN39022.1"/>
    </source>
</evidence>
<proteinExistence type="predicted"/>
<keyword evidence="2" id="KW-1185">Reference proteome</keyword>
<gene>
    <name evidence="1" type="ORF">EYF80_050814</name>
</gene>
<dbReference type="AlphaFoldDB" id="A0A4Z2FF33"/>
<evidence type="ECO:0000313" key="2">
    <source>
        <dbReference type="Proteomes" id="UP000314294"/>
    </source>
</evidence>
<organism evidence="1 2">
    <name type="scientific">Liparis tanakae</name>
    <name type="common">Tanaka's snailfish</name>
    <dbReference type="NCBI Taxonomy" id="230148"/>
    <lineage>
        <taxon>Eukaryota</taxon>
        <taxon>Metazoa</taxon>
        <taxon>Chordata</taxon>
        <taxon>Craniata</taxon>
        <taxon>Vertebrata</taxon>
        <taxon>Euteleostomi</taxon>
        <taxon>Actinopterygii</taxon>
        <taxon>Neopterygii</taxon>
        <taxon>Teleostei</taxon>
        <taxon>Neoteleostei</taxon>
        <taxon>Acanthomorphata</taxon>
        <taxon>Eupercaria</taxon>
        <taxon>Perciformes</taxon>
        <taxon>Cottioidei</taxon>
        <taxon>Cottales</taxon>
        <taxon>Liparidae</taxon>
        <taxon>Liparis</taxon>
    </lineage>
</organism>
<dbReference type="Proteomes" id="UP000314294">
    <property type="component" value="Unassembled WGS sequence"/>
</dbReference>
<reference evidence="1 2" key="1">
    <citation type="submission" date="2019-03" db="EMBL/GenBank/DDBJ databases">
        <title>First draft genome of Liparis tanakae, snailfish: a comprehensive survey of snailfish specific genes.</title>
        <authorList>
            <person name="Kim W."/>
            <person name="Song I."/>
            <person name="Jeong J.-H."/>
            <person name="Kim D."/>
            <person name="Kim S."/>
            <person name="Ryu S."/>
            <person name="Song J.Y."/>
            <person name="Lee S.K."/>
        </authorList>
    </citation>
    <scope>NUCLEOTIDE SEQUENCE [LARGE SCALE GENOMIC DNA]</scope>
    <source>
        <tissue evidence="1">Muscle</tissue>
    </source>
</reference>